<dbReference type="GO" id="GO:0046872">
    <property type="term" value="F:metal ion binding"/>
    <property type="evidence" value="ECO:0007669"/>
    <property type="project" value="UniProtKB-KW"/>
</dbReference>
<feature type="signal peptide" evidence="5">
    <location>
        <begin position="1"/>
        <end position="21"/>
    </location>
</feature>
<protein>
    <recommendedName>
        <fullName evidence="6">Rieske domain-containing protein</fullName>
    </recommendedName>
</protein>
<dbReference type="PROSITE" id="PS51257">
    <property type="entry name" value="PROKAR_LIPOPROTEIN"/>
    <property type="match status" value="1"/>
</dbReference>
<dbReference type="GO" id="GO:0051537">
    <property type="term" value="F:2 iron, 2 sulfur cluster binding"/>
    <property type="evidence" value="ECO:0007669"/>
    <property type="project" value="UniProtKB-KW"/>
</dbReference>
<keyword evidence="1" id="KW-0001">2Fe-2S</keyword>
<keyword evidence="2" id="KW-0479">Metal-binding</keyword>
<evidence type="ECO:0000259" key="6">
    <source>
        <dbReference type="PROSITE" id="PS51296"/>
    </source>
</evidence>
<evidence type="ECO:0000256" key="4">
    <source>
        <dbReference type="ARBA" id="ARBA00023014"/>
    </source>
</evidence>
<feature type="chain" id="PRO_5040965299" description="Rieske domain-containing protein" evidence="5">
    <location>
        <begin position="22"/>
        <end position="138"/>
    </location>
</feature>
<evidence type="ECO:0000313" key="8">
    <source>
        <dbReference type="Proteomes" id="UP001151079"/>
    </source>
</evidence>
<keyword evidence="3" id="KW-0408">Iron</keyword>
<dbReference type="PROSITE" id="PS51296">
    <property type="entry name" value="RIESKE"/>
    <property type="match status" value="1"/>
</dbReference>
<dbReference type="SUPFAM" id="SSF50022">
    <property type="entry name" value="ISP domain"/>
    <property type="match status" value="1"/>
</dbReference>
<evidence type="ECO:0000256" key="5">
    <source>
        <dbReference type="SAM" id="SignalP"/>
    </source>
</evidence>
<dbReference type="AlphaFoldDB" id="A0A9X2ZEX6"/>
<keyword evidence="4" id="KW-0411">Iron-sulfur</keyword>
<sequence length="138" mass="15144">MKKIWLLPLFIILLISCSENRTNNKNPNIPNYTVNFTVDMNLPLYSNLKYVSNGVIIQNQGAKGVIVFCTGIGTYNAFDAACPNQALSSCVAMTISGVNAVCSCDKVAYSLFTGLGDKEYPLKQYRVDVAGNTLRVYN</sequence>
<evidence type="ECO:0000256" key="2">
    <source>
        <dbReference type="ARBA" id="ARBA00022723"/>
    </source>
</evidence>
<evidence type="ECO:0000256" key="3">
    <source>
        <dbReference type="ARBA" id="ARBA00023004"/>
    </source>
</evidence>
<organism evidence="7 8">
    <name type="scientific">Flavobacterium shii</name>
    <dbReference type="NCBI Taxonomy" id="2987687"/>
    <lineage>
        <taxon>Bacteria</taxon>
        <taxon>Pseudomonadati</taxon>
        <taxon>Bacteroidota</taxon>
        <taxon>Flavobacteriia</taxon>
        <taxon>Flavobacteriales</taxon>
        <taxon>Flavobacteriaceae</taxon>
        <taxon>Flavobacterium</taxon>
    </lineage>
</organism>
<evidence type="ECO:0000256" key="1">
    <source>
        <dbReference type="ARBA" id="ARBA00022714"/>
    </source>
</evidence>
<reference evidence="7" key="1">
    <citation type="submission" date="2022-10" db="EMBL/GenBank/DDBJ databases">
        <title>Two novel species of Flavobacterium.</title>
        <authorList>
            <person name="Liu Q."/>
            <person name="Xin Y.-H."/>
        </authorList>
    </citation>
    <scope>NUCLEOTIDE SEQUENCE</scope>
    <source>
        <strain evidence="7">LS1R49</strain>
    </source>
</reference>
<dbReference type="Proteomes" id="UP001151079">
    <property type="component" value="Unassembled WGS sequence"/>
</dbReference>
<evidence type="ECO:0000313" key="7">
    <source>
        <dbReference type="EMBL" id="MCV9929859.1"/>
    </source>
</evidence>
<dbReference type="InterPro" id="IPR036922">
    <property type="entry name" value="Rieske_2Fe-2S_sf"/>
</dbReference>
<dbReference type="EMBL" id="JAOZEW010000024">
    <property type="protein sequence ID" value="MCV9929859.1"/>
    <property type="molecule type" value="Genomic_DNA"/>
</dbReference>
<accession>A0A9X2ZEX6</accession>
<keyword evidence="5" id="KW-0732">Signal</keyword>
<dbReference type="InterPro" id="IPR017941">
    <property type="entry name" value="Rieske_2Fe-2S"/>
</dbReference>
<keyword evidence="8" id="KW-1185">Reference proteome</keyword>
<dbReference type="RefSeq" id="WP_264207944.1">
    <property type="nucleotide sequence ID" value="NZ_JAOZEW010000024.1"/>
</dbReference>
<comment type="caution">
    <text evidence="7">The sequence shown here is derived from an EMBL/GenBank/DDBJ whole genome shotgun (WGS) entry which is preliminary data.</text>
</comment>
<proteinExistence type="predicted"/>
<feature type="domain" description="Rieske" evidence="6">
    <location>
        <begin position="40"/>
        <end position="136"/>
    </location>
</feature>
<name>A0A9X2ZEX6_9FLAO</name>
<gene>
    <name evidence="7" type="ORF">OIU83_19520</name>
</gene>